<evidence type="ECO:0000256" key="1">
    <source>
        <dbReference type="SAM" id="MobiDB-lite"/>
    </source>
</evidence>
<protein>
    <recommendedName>
        <fullName evidence="4">Squalene cyclase C-terminal domain-containing protein</fullName>
    </recommendedName>
</protein>
<gene>
    <name evidence="2" type="ORF">CFP75_39875</name>
</gene>
<evidence type="ECO:0000313" key="3">
    <source>
        <dbReference type="Proteomes" id="UP000215563"/>
    </source>
</evidence>
<feature type="region of interest" description="Disordered" evidence="1">
    <location>
        <begin position="199"/>
        <end position="220"/>
    </location>
</feature>
<reference evidence="2 3" key="1">
    <citation type="submission" date="2017-07" db="EMBL/GenBank/DDBJ databases">
        <title>Amycolatopsis alba DSM 44262 Genome sequencing and assembly.</title>
        <authorList>
            <person name="Kaur N."/>
            <person name="Mayilraj S."/>
        </authorList>
    </citation>
    <scope>NUCLEOTIDE SEQUENCE [LARGE SCALE GENOMIC DNA]</scope>
    <source>
        <strain evidence="2 3">DSM 44262</strain>
    </source>
</reference>
<dbReference type="AlphaFoldDB" id="A0A229R914"/>
<dbReference type="Proteomes" id="UP000215563">
    <property type="component" value="Unassembled WGS sequence"/>
</dbReference>
<dbReference type="EMBL" id="NMQU01000158">
    <property type="protein sequence ID" value="OXM43162.1"/>
    <property type="molecule type" value="Genomic_DNA"/>
</dbReference>
<dbReference type="OrthoDB" id="9758578at2"/>
<accession>A0A229R914</accession>
<sequence length="220" mass="22823">MVEHALAGVPDIPTAAAELLHTDLNHPSGLMGTVGDTTIPGDTDSTACAILAARILGLPAPPSSTKIDQLYDPDQGCYRTLLFEHNGSLSTNIHVDAVLALVLEWLTDAMTREGTPLCKWHLSPIYAMGELARVTATISHPLATGLHSMATAQLLALHNTDGGWGAHGSTAEETGYAVLGLAAAPIPLAPSPTLSGTHIATSMRGPPREIPLGLGRHSTA</sequence>
<dbReference type="InterPro" id="IPR008930">
    <property type="entry name" value="Terpenoid_cyclase/PrenylTrfase"/>
</dbReference>
<evidence type="ECO:0000313" key="2">
    <source>
        <dbReference type="EMBL" id="OXM43162.1"/>
    </source>
</evidence>
<evidence type="ECO:0008006" key="4">
    <source>
        <dbReference type="Google" id="ProtNLM"/>
    </source>
</evidence>
<dbReference type="RefSeq" id="WP_020636145.1">
    <property type="nucleotide sequence ID" value="NZ_KB913032.1"/>
</dbReference>
<dbReference type="Gene3D" id="1.50.10.20">
    <property type="match status" value="1"/>
</dbReference>
<name>A0A229R914_AMYAL</name>
<keyword evidence="3" id="KW-1185">Reference proteome</keyword>
<proteinExistence type="predicted"/>
<dbReference type="SUPFAM" id="SSF48239">
    <property type="entry name" value="Terpenoid cyclases/Protein prenyltransferases"/>
    <property type="match status" value="1"/>
</dbReference>
<comment type="caution">
    <text evidence="2">The sequence shown here is derived from an EMBL/GenBank/DDBJ whole genome shotgun (WGS) entry which is preliminary data.</text>
</comment>
<organism evidence="2 3">
    <name type="scientific">Amycolatopsis alba DSM 44262</name>
    <dbReference type="NCBI Taxonomy" id="1125972"/>
    <lineage>
        <taxon>Bacteria</taxon>
        <taxon>Bacillati</taxon>
        <taxon>Actinomycetota</taxon>
        <taxon>Actinomycetes</taxon>
        <taxon>Pseudonocardiales</taxon>
        <taxon>Pseudonocardiaceae</taxon>
        <taxon>Amycolatopsis</taxon>
    </lineage>
</organism>